<keyword evidence="5 6" id="KW-0472">Membrane</keyword>
<dbReference type="KEGG" id="dti:Desti_1993"/>
<evidence type="ECO:0000256" key="2">
    <source>
        <dbReference type="ARBA" id="ARBA00022475"/>
    </source>
</evidence>
<accession>I4C556</accession>
<dbReference type="Proteomes" id="UP000006055">
    <property type="component" value="Chromosome"/>
</dbReference>
<name>I4C556_DESTA</name>
<gene>
    <name evidence="7" type="ordered locus">Desti_1993</name>
</gene>
<feature type="transmembrane region" description="Helical" evidence="6">
    <location>
        <begin position="29"/>
        <end position="48"/>
    </location>
</feature>
<evidence type="ECO:0000256" key="6">
    <source>
        <dbReference type="SAM" id="Phobius"/>
    </source>
</evidence>
<dbReference type="InterPro" id="IPR043428">
    <property type="entry name" value="LivM-like"/>
</dbReference>
<protein>
    <submittedName>
        <fullName evidence="7">Amino acid/amide ABC transporter membrane protein 2, HAAT family</fullName>
    </submittedName>
</protein>
<keyword evidence="4 6" id="KW-1133">Transmembrane helix</keyword>
<feature type="transmembrane region" description="Helical" evidence="6">
    <location>
        <begin position="252"/>
        <end position="273"/>
    </location>
</feature>
<feature type="transmembrane region" description="Helical" evidence="6">
    <location>
        <begin position="212"/>
        <end position="232"/>
    </location>
</feature>
<dbReference type="HOGENOM" id="CLU_031365_0_1_7"/>
<keyword evidence="3 6" id="KW-0812">Transmembrane</keyword>
<feature type="transmembrane region" description="Helical" evidence="6">
    <location>
        <begin position="83"/>
        <end position="103"/>
    </location>
</feature>
<comment type="subcellular location">
    <subcellularLocation>
        <location evidence="1">Cell membrane</location>
        <topology evidence="1">Multi-pass membrane protein</topology>
    </subcellularLocation>
</comment>
<keyword evidence="8" id="KW-1185">Reference proteome</keyword>
<sequence length="317" mass="34955">MNRYSKYVIATLVLAILLGIGLFSSRFILYLTMRVMILSIFAMGYNILFGRTGLLSFGHAAFFATGAYGAALWSMHISSSHPLLGIMAGVVAAAFLALIIGFFCVRHTEIYFSMLTLAFGMMVFSLMWNLRDITGGDDGLSGIVRGSISLGFFKIPIMKDSQFYFLVLFFFALSSLIIYRIYQSPFGLVLAGIRENHIRTEFAGLGVRRYRLAAFVVSGAFAGLAGALGLLLQSNVTPFSAHWSHSADPVLVSLMGGLQTFSGPFVGSILFVVLREFIERFTHNWMLWFGLILLAIILGFRGGIVGSTSQFLKRFSR</sequence>
<dbReference type="AlphaFoldDB" id="I4C556"/>
<dbReference type="EMBL" id="CP003360">
    <property type="protein sequence ID" value="AFM24697.1"/>
    <property type="molecule type" value="Genomic_DNA"/>
</dbReference>
<proteinExistence type="predicted"/>
<evidence type="ECO:0000256" key="5">
    <source>
        <dbReference type="ARBA" id="ARBA00023136"/>
    </source>
</evidence>
<dbReference type="PANTHER" id="PTHR30482">
    <property type="entry name" value="HIGH-AFFINITY BRANCHED-CHAIN AMINO ACID TRANSPORT SYSTEM PERMEASE"/>
    <property type="match status" value="1"/>
</dbReference>
<reference evidence="8" key="1">
    <citation type="submission" date="2012-06" db="EMBL/GenBank/DDBJ databases">
        <title>Complete sequence of chromosome of Desulfomonile tiedjei DSM 6799.</title>
        <authorList>
            <person name="Lucas S."/>
            <person name="Copeland A."/>
            <person name="Lapidus A."/>
            <person name="Glavina del Rio T."/>
            <person name="Dalin E."/>
            <person name="Tice H."/>
            <person name="Bruce D."/>
            <person name="Goodwin L."/>
            <person name="Pitluck S."/>
            <person name="Peters L."/>
            <person name="Ovchinnikova G."/>
            <person name="Zeytun A."/>
            <person name="Lu M."/>
            <person name="Kyrpides N."/>
            <person name="Mavromatis K."/>
            <person name="Ivanova N."/>
            <person name="Brettin T."/>
            <person name="Detter J.C."/>
            <person name="Han C."/>
            <person name="Larimer F."/>
            <person name="Land M."/>
            <person name="Hauser L."/>
            <person name="Markowitz V."/>
            <person name="Cheng J.-F."/>
            <person name="Hugenholtz P."/>
            <person name="Woyke T."/>
            <person name="Wu D."/>
            <person name="Spring S."/>
            <person name="Schroeder M."/>
            <person name="Brambilla E."/>
            <person name="Klenk H.-P."/>
            <person name="Eisen J.A."/>
        </authorList>
    </citation>
    <scope>NUCLEOTIDE SEQUENCE [LARGE SCALE GENOMIC DNA]</scope>
    <source>
        <strain evidence="8">ATCC 49306 / DSM 6799 / DCB-1</strain>
    </source>
</reference>
<dbReference type="RefSeq" id="WP_014809841.1">
    <property type="nucleotide sequence ID" value="NC_018025.1"/>
</dbReference>
<evidence type="ECO:0000313" key="7">
    <source>
        <dbReference type="EMBL" id="AFM24697.1"/>
    </source>
</evidence>
<evidence type="ECO:0000256" key="1">
    <source>
        <dbReference type="ARBA" id="ARBA00004651"/>
    </source>
</evidence>
<dbReference type="GO" id="GO:0015658">
    <property type="term" value="F:branched-chain amino acid transmembrane transporter activity"/>
    <property type="evidence" value="ECO:0007669"/>
    <property type="project" value="InterPro"/>
</dbReference>
<keyword evidence="2" id="KW-1003">Cell membrane</keyword>
<dbReference type="GO" id="GO:0005886">
    <property type="term" value="C:plasma membrane"/>
    <property type="evidence" value="ECO:0007669"/>
    <property type="project" value="UniProtKB-SubCell"/>
</dbReference>
<dbReference type="OrthoDB" id="9780757at2"/>
<evidence type="ECO:0000256" key="3">
    <source>
        <dbReference type="ARBA" id="ARBA00022692"/>
    </source>
</evidence>
<evidence type="ECO:0000313" key="8">
    <source>
        <dbReference type="Proteomes" id="UP000006055"/>
    </source>
</evidence>
<dbReference type="PANTHER" id="PTHR30482:SF17">
    <property type="entry name" value="ABC TRANSPORTER ATP-BINDING PROTEIN"/>
    <property type="match status" value="1"/>
</dbReference>
<feature type="transmembrane region" description="Helical" evidence="6">
    <location>
        <begin position="110"/>
        <end position="130"/>
    </location>
</feature>
<dbReference type="Pfam" id="PF02653">
    <property type="entry name" value="BPD_transp_2"/>
    <property type="match status" value="1"/>
</dbReference>
<feature type="transmembrane region" description="Helical" evidence="6">
    <location>
        <begin position="285"/>
        <end position="304"/>
    </location>
</feature>
<feature type="transmembrane region" description="Helical" evidence="6">
    <location>
        <begin position="163"/>
        <end position="182"/>
    </location>
</feature>
<dbReference type="CDD" id="cd06581">
    <property type="entry name" value="TM_PBP1_LivM_like"/>
    <property type="match status" value="1"/>
</dbReference>
<evidence type="ECO:0000256" key="4">
    <source>
        <dbReference type="ARBA" id="ARBA00022989"/>
    </source>
</evidence>
<feature type="transmembrane region" description="Helical" evidence="6">
    <location>
        <begin position="60"/>
        <end position="77"/>
    </location>
</feature>
<feature type="transmembrane region" description="Helical" evidence="6">
    <location>
        <begin position="7"/>
        <end position="23"/>
    </location>
</feature>
<dbReference type="eggNOG" id="COG4177">
    <property type="taxonomic scope" value="Bacteria"/>
</dbReference>
<dbReference type="STRING" id="706587.Desti_1993"/>
<dbReference type="InterPro" id="IPR001851">
    <property type="entry name" value="ABC_transp_permease"/>
</dbReference>
<organism evidence="7 8">
    <name type="scientific">Desulfomonile tiedjei (strain ATCC 49306 / DSM 6799 / DCB-1)</name>
    <dbReference type="NCBI Taxonomy" id="706587"/>
    <lineage>
        <taxon>Bacteria</taxon>
        <taxon>Pseudomonadati</taxon>
        <taxon>Thermodesulfobacteriota</taxon>
        <taxon>Desulfomonilia</taxon>
        <taxon>Desulfomonilales</taxon>
        <taxon>Desulfomonilaceae</taxon>
        <taxon>Desulfomonile</taxon>
    </lineage>
</organism>